<dbReference type="SUPFAM" id="SSF55277">
    <property type="entry name" value="GYF domain"/>
    <property type="match status" value="1"/>
</dbReference>
<proteinExistence type="predicted"/>
<comment type="caution">
    <text evidence="4">The sequence shown here is derived from an EMBL/GenBank/DDBJ whole genome shotgun (WGS) entry which is preliminary data.</text>
</comment>
<accession>A0ABT7PC93</accession>
<evidence type="ECO:0000313" key="5">
    <source>
        <dbReference type="Proteomes" id="UP001239462"/>
    </source>
</evidence>
<keyword evidence="5" id="KW-1185">Reference proteome</keyword>
<dbReference type="RefSeq" id="WP_289161857.1">
    <property type="nucleotide sequence ID" value="NZ_JASZZN010000001.1"/>
</dbReference>
<dbReference type="InterPro" id="IPR035445">
    <property type="entry name" value="GYF-like_dom_sf"/>
</dbReference>
<keyword evidence="2" id="KW-1133">Transmembrane helix</keyword>
<evidence type="ECO:0000259" key="3">
    <source>
        <dbReference type="Pfam" id="PF14237"/>
    </source>
</evidence>
<organism evidence="4 5">
    <name type="scientific">Roseiconus lacunae</name>
    <dbReference type="NCBI Taxonomy" id="2605694"/>
    <lineage>
        <taxon>Bacteria</taxon>
        <taxon>Pseudomonadati</taxon>
        <taxon>Planctomycetota</taxon>
        <taxon>Planctomycetia</taxon>
        <taxon>Pirellulales</taxon>
        <taxon>Pirellulaceae</taxon>
        <taxon>Roseiconus</taxon>
    </lineage>
</organism>
<dbReference type="InterPro" id="IPR025640">
    <property type="entry name" value="GYF_2"/>
</dbReference>
<evidence type="ECO:0000256" key="1">
    <source>
        <dbReference type="SAM" id="MobiDB-lite"/>
    </source>
</evidence>
<feature type="compositionally biased region" description="Polar residues" evidence="1">
    <location>
        <begin position="115"/>
        <end position="128"/>
    </location>
</feature>
<feature type="domain" description="GYF" evidence="3">
    <location>
        <begin position="149"/>
        <end position="196"/>
    </location>
</feature>
<protein>
    <submittedName>
        <fullName evidence="4">GYF domain-containing protein</fullName>
    </submittedName>
</protein>
<feature type="transmembrane region" description="Helical" evidence="2">
    <location>
        <begin position="263"/>
        <end position="284"/>
    </location>
</feature>
<name>A0ABT7PC93_9BACT</name>
<gene>
    <name evidence="4" type="ORF">QTN89_01625</name>
</gene>
<dbReference type="Pfam" id="PF14237">
    <property type="entry name" value="GYF_2"/>
    <property type="match status" value="1"/>
</dbReference>
<keyword evidence="2" id="KW-0472">Membrane</keyword>
<dbReference type="EMBL" id="JASZZN010000001">
    <property type="protein sequence ID" value="MDM4014110.1"/>
    <property type="molecule type" value="Genomic_DNA"/>
</dbReference>
<feature type="region of interest" description="Disordered" evidence="1">
    <location>
        <begin position="51"/>
        <end position="160"/>
    </location>
</feature>
<keyword evidence="2" id="KW-0812">Transmembrane</keyword>
<feature type="compositionally biased region" description="Polar residues" evidence="1">
    <location>
        <begin position="71"/>
        <end position="95"/>
    </location>
</feature>
<evidence type="ECO:0000313" key="4">
    <source>
        <dbReference type="EMBL" id="MDM4014110.1"/>
    </source>
</evidence>
<dbReference type="Proteomes" id="UP001239462">
    <property type="component" value="Unassembled WGS sequence"/>
</dbReference>
<sequence>MGIRFACHACGKPLNIKNELAGRRGVCPKCKERFRIPESDAKISLPLEEQHQAVHEQHETRENRSAGLSEGVSTGQAYAGEQQSAVATLPRTQTAVKAAPTQAALSRPTPVPTAKPNSAKTKPNSQSPAPQPSVDNAPDILSGDDPATWYVRPPSGGQYGPAETSVLRDWIDEGRVAKSALLWRDGWPQWREAAEVLPEIAERLPGAVNVGQTGGAQSTAQGAALGKTKSIAAEKTSPLDPSLAGTAKIGAARRKRANQRMTLVAVLGALVVGLIVTLVLVASAGS</sequence>
<feature type="compositionally biased region" description="Basic and acidic residues" evidence="1">
    <location>
        <begin position="51"/>
        <end position="64"/>
    </location>
</feature>
<evidence type="ECO:0000256" key="2">
    <source>
        <dbReference type="SAM" id="Phobius"/>
    </source>
</evidence>
<reference evidence="4 5" key="1">
    <citation type="submission" date="2023-06" db="EMBL/GenBank/DDBJ databases">
        <title>Roseiconus lacunae JC819 isolated from Gulf of Mannar region, Tamil Nadu.</title>
        <authorList>
            <person name="Pk S."/>
            <person name="Ch S."/>
            <person name="Ch V.R."/>
        </authorList>
    </citation>
    <scope>NUCLEOTIDE SEQUENCE [LARGE SCALE GENOMIC DNA]</scope>
    <source>
        <strain evidence="4 5">JC819</strain>
    </source>
</reference>